<protein>
    <recommendedName>
        <fullName evidence="2 3">Elongation factor P-like protein</fullName>
    </recommendedName>
</protein>
<proteinExistence type="inferred from homology"/>
<dbReference type="InterPro" id="IPR011897">
    <property type="entry name" value="Transl_elong_p-like_YeiP"/>
</dbReference>
<dbReference type="PANTHER" id="PTHR30053:SF14">
    <property type="entry name" value="TRANSLATION ELONGATION FACTOR KOW-LIKE DOMAIN-CONTAINING PROTEIN"/>
    <property type="match status" value="1"/>
</dbReference>
<evidence type="ECO:0000259" key="5">
    <source>
        <dbReference type="SMART" id="SM01185"/>
    </source>
</evidence>
<evidence type="ECO:0000313" key="6">
    <source>
        <dbReference type="EMBL" id="ADD77732.1"/>
    </source>
</evidence>
<sequence>MPYPTRPAVAPDHKIFRAILPVHDRASNVARTITLQVRTAMPKANEIKKGMAVTHNGKLLLVKDIDVQSPSARGAATLYKMRFTDVRTGMKVEERFKGDEIIEAISLSRRSVTFSYIDGDEYVFMDDEDYTPYSFKKAQIEEELLFIPEGGIPGIQVLTMDGQVLALELPQTVDMDIVDTSPGIKGASASARTKPAGMSTGLIIQVPEYLSNGDRIRIHVAERRYMGRAD</sequence>
<dbReference type="HOGENOM" id="CLU_074944_2_0_6"/>
<dbReference type="FunFam" id="2.40.50.140:FF:000053">
    <property type="entry name" value="Elongation factor P-like protein"/>
    <property type="match status" value="1"/>
</dbReference>
<dbReference type="GO" id="GO:0003746">
    <property type="term" value="F:translation elongation factor activity"/>
    <property type="evidence" value="ECO:0007669"/>
    <property type="project" value="UniProtKB-UniRule"/>
</dbReference>
<dbReference type="SUPFAM" id="SSF50249">
    <property type="entry name" value="Nucleic acid-binding proteins"/>
    <property type="match status" value="2"/>
</dbReference>
<evidence type="ECO:0000259" key="4">
    <source>
        <dbReference type="SMART" id="SM00841"/>
    </source>
</evidence>
<dbReference type="Gene3D" id="2.40.50.140">
    <property type="entry name" value="Nucleic acid-binding proteins"/>
    <property type="match status" value="2"/>
</dbReference>
<evidence type="ECO:0000256" key="2">
    <source>
        <dbReference type="ARBA" id="ARBA00068892"/>
    </source>
</evidence>
<dbReference type="InterPro" id="IPR014722">
    <property type="entry name" value="Rib_uL2_dom2"/>
</dbReference>
<dbReference type="CDD" id="cd05794">
    <property type="entry name" value="S1_EF-P_repeat_2"/>
    <property type="match status" value="1"/>
</dbReference>
<dbReference type="KEGG" id="pam:PANA_2565"/>
<keyword evidence="7" id="KW-1185">Reference proteome</keyword>
<dbReference type="SMART" id="SM00841">
    <property type="entry name" value="Elong-fact-P_C"/>
    <property type="match status" value="1"/>
</dbReference>
<name>D4GIJ8_PANAM</name>
<gene>
    <name evidence="6" type="primary">yeiP</name>
    <name evidence="6" type="ordered locus">PANA_2565</name>
</gene>
<dbReference type="FunFam" id="2.30.30.30:FF:000011">
    <property type="entry name" value="Elongation factor P-like protein"/>
    <property type="match status" value="1"/>
</dbReference>
<dbReference type="SUPFAM" id="SSF50104">
    <property type="entry name" value="Translation proteins SH3-like domain"/>
    <property type="match status" value="1"/>
</dbReference>
<dbReference type="Pfam" id="PF01132">
    <property type="entry name" value="EFP"/>
    <property type="match status" value="1"/>
</dbReference>
<feature type="domain" description="Elongation factor P C-terminal" evidence="4">
    <location>
        <begin position="173"/>
        <end position="228"/>
    </location>
</feature>
<dbReference type="InterPro" id="IPR013852">
    <property type="entry name" value="Transl_elong_P/YeiP_CS"/>
</dbReference>
<dbReference type="AlphaFoldDB" id="D4GIJ8"/>
<dbReference type="Gene3D" id="2.30.30.30">
    <property type="match status" value="1"/>
</dbReference>
<evidence type="ECO:0000313" key="7">
    <source>
        <dbReference type="Proteomes" id="UP000001702"/>
    </source>
</evidence>
<dbReference type="CDD" id="cd04470">
    <property type="entry name" value="S1_EF-P_repeat_1"/>
    <property type="match status" value="1"/>
</dbReference>
<dbReference type="InterPro" id="IPR001059">
    <property type="entry name" value="Transl_elong_P/YeiP_cen"/>
</dbReference>
<dbReference type="Proteomes" id="UP000001702">
    <property type="component" value="Chromosome"/>
</dbReference>
<dbReference type="Pfam" id="PF09285">
    <property type="entry name" value="Elong-fact-P_C"/>
    <property type="match status" value="1"/>
</dbReference>
<dbReference type="InterPro" id="IPR020599">
    <property type="entry name" value="Transl_elong_fac_P/YeiP"/>
</dbReference>
<dbReference type="EMBL" id="CP001875">
    <property type="protein sequence ID" value="ADD77732.1"/>
    <property type="molecule type" value="Genomic_DNA"/>
</dbReference>
<dbReference type="InterPro" id="IPR008991">
    <property type="entry name" value="Translation_prot_SH3-like_sf"/>
</dbReference>
<dbReference type="GO" id="GO:0043043">
    <property type="term" value="P:peptide biosynthetic process"/>
    <property type="evidence" value="ECO:0007669"/>
    <property type="project" value="InterPro"/>
</dbReference>
<dbReference type="InterPro" id="IPR015365">
    <property type="entry name" value="Elong-fact-P_C"/>
</dbReference>
<dbReference type="SMR" id="D4GIJ8"/>
<evidence type="ECO:0000256" key="3">
    <source>
        <dbReference type="HAMAP-Rule" id="MF_00646"/>
    </source>
</evidence>
<dbReference type="InterPro" id="IPR012340">
    <property type="entry name" value="NA-bd_OB-fold"/>
</dbReference>
<dbReference type="NCBIfam" id="NF003392">
    <property type="entry name" value="PRK04542.1"/>
    <property type="match status" value="1"/>
</dbReference>
<evidence type="ECO:0000256" key="1">
    <source>
        <dbReference type="ARBA" id="ARBA00009479"/>
    </source>
</evidence>
<dbReference type="PIRSF" id="PIRSF005901">
    <property type="entry name" value="EF-P"/>
    <property type="match status" value="1"/>
</dbReference>
<dbReference type="NCBIfam" id="TIGR02178">
    <property type="entry name" value="yeiP"/>
    <property type="match status" value="1"/>
</dbReference>
<reference evidence="6 7" key="1">
    <citation type="journal article" date="2010" name="J. Bacteriol.">
        <title>Genome sequence of Pantoea ananatis LMG20103, the causative agent of Eucalyptus blight and dieback.</title>
        <authorList>
            <person name="De Maayer P."/>
            <person name="Chan W.Y."/>
            <person name="Venter S.N."/>
            <person name="Toth I.K."/>
            <person name="Birch P.R."/>
            <person name="Joubert F."/>
            <person name="Coutinho T.A."/>
        </authorList>
    </citation>
    <scope>NUCLEOTIDE SEQUENCE [LARGE SCALE GENOMIC DNA]</scope>
    <source>
        <strain evidence="6 7">LMG 20103</strain>
    </source>
</reference>
<dbReference type="Pfam" id="PF08207">
    <property type="entry name" value="EFP_N"/>
    <property type="match status" value="1"/>
</dbReference>
<dbReference type="PANTHER" id="PTHR30053">
    <property type="entry name" value="ELONGATION FACTOR P"/>
    <property type="match status" value="1"/>
</dbReference>
<feature type="domain" description="Translation elongation factor P/YeiP central" evidence="5">
    <location>
        <begin position="109"/>
        <end position="165"/>
    </location>
</feature>
<dbReference type="STRING" id="706191.PANA_2565"/>
<dbReference type="InterPro" id="IPR013185">
    <property type="entry name" value="Transl_elong_KOW-like"/>
</dbReference>
<dbReference type="SMART" id="SM01185">
    <property type="entry name" value="EFP"/>
    <property type="match status" value="1"/>
</dbReference>
<dbReference type="GO" id="GO:0005829">
    <property type="term" value="C:cytosol"/>
    <property type="evidence" value="ECO:0007669"/>
    <property type="project" value="UniProtKB-ARBA"/>
</dbReference>
<organism evidence="6 7">
    <name type="scientific">Pantoea ananatis (strain LMG 20103)</name>
    <dbReference type="NCBI Taxonomy" id="706191"/>
    <lineage>
        <taxon>Bacteria</taxon>
        <taxon>Pseudomonadati</taxon>
        <taxon>Pseudomonadota</taxon>
        <taxon>Gammaproteobacteria</taxon>
        <taxon>Enterobacterales</taxon>
        <taxon>Erwiniaceae</taxon>
        <taxon>Pantoea</taxon>
    </lineage>
</organism>
<dbReference type="HAMAP" id="MF_00646">
    <property type="entry name" value="EFP"/>
    <property type="match status" value="1"/>
</dbReference>
<dbReference type="eggNOG" id="COG0231">
    <property type="taxonomic scope" value="Bacteria"/>
</dbReference>
<accession>D4GIJ8</accession>
<comment type="similarity">
    <text evidence="1 3">Belongs to the elongation factor P family.</text>
</comment>
<dbReference type="PROSITE" id="PS01275">
    <property type="entry name" value="EFP"/>
    <property type="match status" value="1"/>
</dbReference>
<dbReference type="FunFam" id="2.40.50.140:FF:000004">
    <property type="entry name" value="Elongation factor P"/>
    <property type="match status" value="1"/>
</dbReference>